<evidence type="ECO:0000256" key="2">
    <source>
        <dbReference type="ARBA" id="ARBA00004496"/>
    </source>
</evidence>
<dbReference type="SUPFAM" id="SSF118359">
    <property type="entry name" value="Expressed protein At2g23090/F21P24.15"/>
    <property type="match status" value="1"/>
</dbReference>
<organism evidence="7">
    <name type="scientific">Salpingoeca rosetta (strain ATCC 50818 / BSB-021)</name>
    <dbReference type="NCBI Taxonomy" id="946362"/>
    <lineage>
        <taxon>Eukaryota</taxon>
        <taxon>Choanoflagellata</taxon>
        <taxon>Craspedida</taxon>
        <taxon>Salpingoecidae</taxon>
        <taxon>Salpingoeca</taxon>
    </lineage>
</organism>
<gene>
    <name evidence="6" type="ORF">PTSG_12994</name>
</gene>
<reference evidence="6" key="1">
    <citation type="submission" date="2009-08" db="EMBL/GenBank/DDBJ databases">
        <title>Annotation of Salpingoeca rosetta.</title>
        <authorList>
            <consortium name="The Broad Institute Genome Sequencing Platform"/>
            <person name="Russ C."/>
            <person name="Cuomo C."/>
            <person name="Burger G."/>
            <person name="Gray M.W."/>
            <person name="Holland P.W.H."/>
            <person name="King N."/>
            <person name="Lang F.B.F."/>
            <person name="Roger A.J."/>
            <person name="Ruiz-Trillo I."/>
            <person name="Young S.K."/>
            <person name="Zeng Q."/>
            <person name="Gargeya S."/>
            <person name="Alvarado L."/>
            <person name="Berlin A."/>
            <person name="Chapman S.B."/>
            <person name="Chen Z."/>
            <person name="Freedman E."/>
            <person name="Gellesch M."/>
            <person name="Goldberg J."/>
            <person name="Griggs A."/>
            <person name="Gujja S."/>
            <person name="Heilman E."/>
            <person name="Heiman D."/>
            <person name="Howarth C."/>
            <person name="Mehta T."/>
            <person name="Neiman D."/>
            <person name="Pearson M."/>
            <person name="Roberts A."/>
            <person name="Saif S."/>
            <person name="Shea T."/>
            <person name="Shenoy N."/>
            <person name="Sisk P."/>
            <person name="Stolte C."/>
            <person name="Sykes S."/>
            <person name="White J."/>
            <person name="Yandava C."/>
            <person name="Haas B."/>
            <person name="Nusbaum C."/>
            <person name="Birren B."/>
        </authorList>
    </citation>
    <scope>NUCLEOTIDE SEQUENCE [LARGE SCALE GENOMIC DNA]</scope>
    <source>
        <strain evidence="6">ATCC 50818</strain>
    </source>
</reference>
<dbReference type="Proteomes" id="UP000007799">
    <property type="component" value="Unassembled WGS sequence"/>
</dbReference>
<name>F2UPI5_SALR5</name>
<evidence type="ECO:0000256" key="3">
    <source>
        <dbReference type="ARBA" id="ARBA00022490"/>
    </source>
</evidence>
<comment type="subcellular location">
    <subcellularLocation>
        <location evidence="2">Cytoplasm</location>
    </subcellularLocation>
    <subcellularLocation>
        <location evidence="1">Nucleus</location>
    </subcellularLocation>
</comment>
<evidence type="ECO:0000313" key="7">
    <source>
        <dbReference type="Proteomes" id="UP000007799"/>
    </source>
</evidence>
<proteinExistence type="predicted"/>
<evidence type="ECO:0000313" key="6">
    <source>
        <dbReference type="EMBL" id="EGD79540.1"/>
    </source>
</evidence>
<protein>
    <recommendedName>
        <fullName evidence="8">Small EDRK-rich factor-like N-terminal domain-containing protein</fullName>
    </recommendedName>
</protein>
<dbReference type="OMA" id="IKKTKGH"/>
<dbReference type="PANTHER" id="PTHR21213">
    <property type="entry name" value="GEO09665P1-RELATED"/>
    <property type="match status" value="1"/>
</dbReference>
<dbReference type="eggNOG" id="KOG4118">
    <property type="taxonomic scope" value="Eukaryota"/>
</dbReference>
<dbReference type="AlphaFoldDB" id="F2UPI5"/>
<evidence type="ECO:0000256" key="4">
    <source>
        <dbReference type="ARBA" id="ARBA00023242"/>
    </source>
</evidence>
<dbReference type="GeneID" id="16069563"/>
<keyword evidence="4" id="KW-0539">Nucleus</keyword>
<feature type="region of interest" description="Disordered" evidence="5">
    <location>
        <begin position="1"/>
        <end position="32"/>
    </location>
</feature>
<dbReference type="InParanoid" id="F2UPI5"/>
<dbReference type="InterPro" id="IPR026939">
    <property type="entry name" value="ZNF706/At2g23090_sf"/>
</dbReference>
<dbReference type="InterPro" id="IPR045230">
    <property type="entry name" value="MBS1/2-like"/>
</dbReference>
<accession>F2UPI5</accession>
<dbReference type="FunCoup" id="F2UPI5">
    <property type="interactions" value="1106"/>
</dbReference>
<feature type="region of interest" description="Disordered" evidence="5">
    <location>
        <begin position="53"/>
        <end position="72"/>
    </location>
</feature>
<dbReference type="Gene3D" id="4.10.1050.10">
    <property type="entry name" value="At2g23090-like"/>
    <property type="match status" value="1"/>
</dbReference>
<evidence type="ECO:0000256" key="1">
    <source>
        <dbReference type="ARBA" id="ARBA00004123"/>
    </source>
</evidence>
<dbReference type="GO" id="GO:0005634">
    <property type="term" value="C:nucleus"/>
    <property type="evidence" value="ECO:0007669"/>
    <property type="project" value="UniProtKB-SubCell"/>
</dbReference>
<dbReference type="RefSeq" id="XP_004989021.1">
    <property type="nucleotide sequence ID" value="XM_004988964.1"/>
</dbReference>
<evidence type="ECO:0000256" key="5">
    <source>
        <dbReference type="SAM" id="MobiDB-lite"/>
    </source>
</evidence>
<keyword evidence="3" id="KW-0963">Cytoplasm</keyword>
<dbReference type="PANTHER" id="PTHR21213:SF0">
    <property type="entry name" value="ZINC FINGER PROTEIN 706"/>
    <property type="match status" value="1"/>
</dbReference>
<dbReference type="EMBL" id="GL832986">
    <property type="protein sequence ID" value="EGD79540.1"/>
    <property type="molecule type" value="Genomic_DNA"/>
</dbReference>
<dbReference type="KEGG" id="sre:PTSG_12994"/>
<feature type="compositionally biased region" description="Basic residues" evidence="5">
    <location>
        <begin position="16"/>
        <end position="32"/>
    </location>
</feature>
<dbReference type="GO" id="GO:0005737">
    <property type="term" value="C:cytoplasm"/>
    <property type="evidence" value="ECO:0007669"/>
    <property type="project" value="UniProtKB-SubCell"/>
</dbReference>
<evidence type="ECO:0008006" key="8">
    <source>
        <dbReference type="Google" id="ProtNLM"/>
    </source>
</evidence>
<keyword evidence="7" id="KW-1185">Reference proteome</keyword>
<sequence length="72" mass="7935">MSRGLAKQQAKEKAAKKNQKLKGSSKHDHKAARAAQLKLVCSVCRAPMSDKSVYKSHFQAKHPKAPTPPELQ</sequence>